<reference evidence="11 12" key="1">
    <citation type="journal article" date="2016" name="Microbes Environ.">
        <title>Phylogenetically diverse aerobic anoxygenic phototrophic bacteria isolated from epilithic biofilms in Tama river, Japan.</title>
        <authorList>
            <person name="Hirose S."/>
            <person name="Matsuura K."/>
            <person name="Haruta S."/>
        </authorList>
    </citation>
    <scope>NUCLEOTIDE SEQUENCE [LARGE SCALE GENOMIC DNA]</scope>
    <source>
        <strain evidence="11 12">S08</strain>
    </source>
</reference>
<comment type="similarity">
    <text evidence="2">Belongs to the TsaE family.</text>
</comment>
<protein>
    <recommendedName>
        <fullName evidence="3">tRNA threonylcarbamoyladenosine biosynthesis protein TsaE</fullName>
    </recommendedName>
    <alternativeName>
        <fullName evidence="10">t(6)A37 threonylcarbamoyladenosine biosynthesis protein TsaE</fullName>
    </alternativeName>
</protein>
<evidence type="ECO:0000256" key="2">
    <source>
        <dbReference type="ARBA" id="ARBA00007599"/>
    </source>
</evidence>
<dbReference type="PANTHER" id="PTHR33540:SF2">
    <property type="entry name" value="TRNA THREONYLCARBAMOYLADENOSINE BIOSYNTHESIS PROTEIN TSAE"/>
    <property type="match status" value="1"/>
</dbReference>
<evidence type="ECO:0000256" key="10">
    <source>
        <dbReference type="ARBA" id="ARBA00032441"/>
    </source>
</evidence>
<dbReference type="NCBIfam" id="TIGR00150">
    <property type="entry name" value="T6A_YjeE"/>
    <property type="match status" value="1"/>
</dbReference>
<keyword evidence="8" id="KW-0067">ATP-binding</keyword>
<evidence type="ECO:0000256" key="9">
    <source>
        <dbReference type="ARBA" id="ARBA00022842"/>
    </source>
</evidence>
<keyword evidence="12" id="KW-1185">Reference proteome</keyword>
<dbReference type="EMBL" id="AP025637">
    <property type="protein sequence ID" value="BDG75319.1"/>
    <property type="molecule type" value="Genomic_DNA"/>
</dbReference>
<keyword evidence="9" id="KW-0460">Magnesium</keyword>
<dbReference type="RefSeq" id="WP_244457401.1">
    <property type="nucleotide sequence ID" value="NZ_AP025637.1"/>
</dbReference>
<dbReference type="Pfam" id="PF02367">
    <property type="entry name" value="TsaE"/>
    <property type="match status" value="1"/>
</dbReference>
<accession>A0ABM7YBF1</accession>
<keyword evidence="5" id="KW-0819">tRNA processing</keyword>
<dbReference type="Gene3D" id="3.40.50.300">
    <property type="entry name" value="P-loop containing nucleotide triphosphate hydrolases"/>
    <property type="match status" value="1"/>
</dbReference>
<comment type="subcellular location">
    <subcellularLocation>
        <location evidence="1">Cytoplasm</location>
    </subcellularLocation>
</comment>
<dbReference type="SUPFAM" id="SSF52540">
    <property type="entry name" value="P-loop containing nucleoside triphosphate hydrolases"/>
    <property type="match status" value="1"/>
</dbReference>
<gene>
    <name evidence="11" type="ORF">Rmf_52480</name>
</gene>
<name>A0ABM7YBF1_9PROT</name>
<dbReference type="InterPro" id="IPR003442">
    <property type="entry name" value="T6A_TsaE"/>
</dbReference>
<sequence>MPPTVTLDLPDLSATHALAARLAGLLRAGDAVLLEGPLGAGKSEFARAVLRAASGDPALEVPSPTFTLVQSYDLPAGQAHHFDLYRLDGPAGLDELGWDEAREGIVLVEWPERLGAFAPAEALRITLAPLPDEHARRARLSGWDGRLMALLA</sequence>
<evidence type="ECO:0000256" key="6">
    <source>
        <dbReference type="ARBA" id="ARBA00022723"/>
    </source>
</evidence>
<proteinExistence type="inferred from homology"/>
<keyword evidence="7" id="KW-0547">Nucleotide-binding</keyword>
<evidence type="ECO:0000256" key="4">
    <source>
        <dbReference type="ARBA" id="ARBA00022490"/>
    </source>
</evidence>
<dbReference type="PANTHER" id="PTHR33540">
    <property type="entry name" value="TRNA THREONYLCARBAMOYLADENOSINE BIOSYNTHESIS PROTEIN TSAE"/>
    <property type="match status" value="1"/>
</dbReference>
<evidence type="ECO:0000256" key="8">
    <source>
        <dbReference type="ARBA" id="ARBA00022840"/>
    </source>
</evidence>
<dbReference type="Proteomes" id="UP000831327">
    <property type="component" value="Chromosome"/>
</dbReference>
<evidence type="ECO:0000256" key="7">
    <source>
        <dbReference type="ARBA" id="ARBA00022741"/>
    </source>
</evidence>
<dbReference type="InterPro" id="IPR027417">
    <property type="entry name" value="P-loop_NTPase"/>
</dbReference>
<evidence type="ECO:0000313" key="11">
    <source>
        <dbReference type="EMBL" id="BDG75319.1"/>
    </source>
</evidence>
<evidence type="ECO:0000256" key="3">
    <source>
        <dbReference type="ARBA" id="ARBA00019010"/>
    </source>
</evidence>
<evidence type="ECO:0000256" key="5">
    <source>
        <dbReference type="ARBA" id="ARBA00022694"/>
    </source>
</evidence>
<keyword evidence="6" id="KW-0479">Metal-binding</keyword>
<keyword evidence="4" id="KW-0963">Cytoplasm</keyword>
<evidence type="ECO:0000256" key="1">
    <source>
        <dbReference type="ARBA" id="ARBA00004496"/>
    </source>
</evidence>
<evidence type="ECO:0000313" key="12">
    <source>
        <dbReference type="Proteomes" id="UP000831327"/>
    </source>
</evidence>
<organism evidence="11 12">
    <name type="scientific">Roseomonas fluvialis</name>
    <dbReference type="NCBI Taxonomy" id="1750527"/>
    <lineage>
        <taxon>Bacteria</taxon>
        <taxon>Pseudomonadati</taxon>
        <taxon>Pseudomonadota</taxon>
        <taxon>Alphaproteobacteria</taxon>
        <taxon>Acetobacterales</taxon>
        <taxon>Roseomonadaceae</taxon>
        <taxon>Roseomonas</taxon>
    </lineage>
</organism>